<gene>
    <name evidence="4" type="ORF">MTO99_02605</name>
</gene>
<feature type="region of interest" description="Disordered" evidence="2">
    <location>
        <begin position="418"/>
        <end position="443"/>
    </location>
</feature>
<dbReference type="InterPro" id="IPR003870">
    <property type="entry name" value="DUF222"/>
</dbReference>
<evidence type="ECO:0000256" key="1">
    <source>
        <dbReference type="ARBA" id="ARBA00023450"/>
    </source>
</evidence>
<feature type="domain" description="HNH nuclease" evidence="3">
    <location>
        <begin position="321"/>
        <end position="373"/>
    </location>
</feature>
<dbReference type="RefSeq" id="WP_243556710.1">
    <property type="nucleotide sequence ID" value="NZ_CP094528.1"/>
</dbReference>
<comment type="similarity">
    <text evidence="1">Belongs to the Rv1128c/1148c/1588c/1702c/1945/3466 family.</text>
</comment>
<keyword evidence="5" id="KW-1185">Reference proteome</keyword>
<keyword evidence="4" id="KW-0540">Nuclease</keyword>
<dbReference type="EMBL" id="CP094528">
    <property type="protein sequence ID" value="UOE44704.1"/>
    <property type="molecule type" value="Genomic_DNA"/>
</dbReference>
<dbReference type="CDD" id="cd00085">
    <property type="entry name" value="HNHc"/>
    <property type="match status" value="1"/>
</dbReference>
<keyword evidence="4" id="KW-0378">Hydrolase</keyword>
<dbReference type="Proteomes" id="UP000832097">
    <property type="component" value="Chromosome"/>
</dbReference>
<evidence type="ECO:0000256" key="2">
    <source>
        <dbReference type="SAM" id="MobiDB-lite"/>
    </source>
</evidence>
<name>A0ABY4C003_9MICO</name>
<dbReference type="Pfam" id="PF01844">
    <property type="entry name" value="HNH"/>
    <property type="match status" value="1"/>
</dbReference>
<dbReference type="InterPro" id="IPR002711">
    <property type="entry name" value="HNH"/>
</dbReference>
<organism evidence="4 5">
    <name type="scientific">Agromyces larvae</name>
    <dbReference type="NCBI Taxonomy" id="2929802"/>
    <lineage>
        <taxon>Bacteria</taxon>
        <taxon>Bacillati</taxon>
        <taxon>Actinomycetota</taxon>
        <taxon>Actinomycetes</taxon>
        <taxon>Micrococcales</taxon>
        <taxon>Microbacteriaceae</taxon>
        <taxon>Agromyces</taxon>
    </lineage>
</organism>
<dbReference type="GO" id="GO:0004519">
    <property type="term" value="F:endonuclease activity"/>
    <property type="evidence" value="ECO:0007669"/>
    <property type="project" value="UniProtKB-KW"/>
</dbReference>
<sequence length="443" mass="47844">MAGTITISAEAALEDELYLVRELDGVLRRVQAELYRRVERARELAASVEGVHEGSTAVERELAARSFRAEIATMLVVHESTAARLIDEASRLTGPRSATLDALDRCELNLAQVRSVLELSAGLDPDAAAALEAVAISHAPGRTNGQLRRKLHRERERLVAEPLGTRRARAAAARRVCVEPAPDGMAWLSILLEAEKAMAVAARLGGIAASPDAADPRTRAQREADVAADLLLVGVLDGDDRTRWAAAATGAVAPRISVTVPAMTLLGLGDEPADLAGYGPIDADTARRLAGHAPSVRRILVHPETGAVLSYGRDTYRAPADLAGYVKYRDGRCRFPGCDRRADHTDLDHTVAWQHGGRTDAGNLAVLCRRHHRLKHESRWRVEHEPGGVMKWTSPAGHELRTFPERPFIAVGRETAMRVGPRAPAAPEPPPRSADQTTDAPPF</sequence>
<dbReference type="SMART" id="SM00507">
    <property type="entry name" value="HNHc"/>
    <property type="match status" value="1"/>
</dbReference>
<dbReference type="InterPro" id="IPR003615">
    <property type="entry name" value="HNH_nuc"/>
</dbReference>
<dbReference type="Gene3D" id="1.10.30.50">
    <property type="match status" value="1"/>
</dbReference>
<reference evidence="4 5" key="1">
    <citation type="submission" date="2022-03" db="EMBL/GenBank/DDBJ databases">
        <title>Mucilaginibacter sp. isolated from the gut of Protaetia brevitarsis seulensis larvae.</title>
        <authorList>
            <person name="Won M."/>
            <person name="Kim S.-J."/>
            <person name="Kwon S.-W."/>
        </authorList>
    </citation>
    <scope>NUCLEOTIDE SEQUENCE [LARGE SCALE GENOMIC DNA]</scope>
    <source>
        <strain evidence="4 5">CFWR-12</strain>
    </source>
</reference>
<protein>
    <submittedName>
        <fullName evidence="4">HNH endonuclease</fullName>
    </submittedName>
</protein>
<evidence type="ECO:0000313" key="5">
    <source>
        <dbReference type="Proteomes" id="UP000832097"/>
    </source>
</evidence>
<proteinExistence type="inferred from homology"/>
<evidence type="ECO:0000313" key="4">
    <source>
        <dbReference type="EMBL" id="UOE44704.1"/>
    </source>
</evidence>
<keyword evidence="4" id="KW-0255">Endonuclease</keyword>
<evidence type="ECO:0000259" key="3">
    <source>
        <dbReference type="SMART" id="SM00507"/>
    </source>
</evidence>
<accession>A0ABY4C003</accession>
<dbReference type="Pfam" id="PF02720">
    <property type="entry name" value="DUF222"/>
    <property type="match status" value="1"/>
</dbReference>